<organism evidence="7 8">
    <name type="scientific">Amycolatopsis marina</name>
    <dbReference type="NCBI Taxonomy" id="490629"/>
    <lineage>
        <taxon>Bacteria</taxon>
        <taxon>Bacillati</taxon>
        <taxon>Actinomycetota</taxon>
        <taxon>Actinomycetes</taxon>
        <taxon>Pseudonocardiales</taxon>
        <taxon>Pseudonocardiaceae</taxon>
        <taxon>Amycolatopsis</taxon>
    </lineage>
</organism>
<keyword evidence="4" id="KW-1133">Transmembrane helix</keyword>
<dbReference type="InterPro" id="IPR018392">
    <property type="entry name" value="LysM"/>
</dbReference>
<feature type="compositionally biased region" description="Basic and acidic residues" evidence="3">
    <location>
        <begin position="688"/>
        <end position="700"/>
    </location>
</feature>
<dbReference type="CDD" id="cd00118">
    <property type="entry name" value="LysM"/>
    <property type="match status" value="1"/>
</dbReference>
<dbReference type="GO" id="GO:0000160">
    <property type="term" value="P:phosphorelay signal transduction system"/>
    <property type="evidence" value="ECO:0007669"/>
    <property type="project" value="InterPro"/>
</dbReference>
<dbReference type="AlphaFoldDB" id="A0A1I1CLY1"/>
<dbReference type="Proteomes" id="UP000243799">
    <property type="component" value="Unassembled WGS sequence"/>
</dbReference>
<evidence type="ECO:0000256" key="2">
    <source>
        <dbReference type="ARBA" id="ARBA00023125"/>
    </source>
</evidence>
<feature type="compositionally biased region" description="Basic and acidic residues" evidence="3">
    <location>
        <begin position="295"/>
        <end position="304"/>
    </location>
</feature>
<dbReference type="InterPro" id="IPR036388">
    <property type="entry name" value="WH-like_DNA-bd_sf"/>
</dbReference>
<dbReference type="InterPro" id="IPR051677">
    <property type="entry name" value="AfsR-DnrI-RedD_regulator"/>
</dbReference>
<dbReference type="SUPFAM" id="SSF46894">
    <property type="entry name" value="C-terminal effector domain of the bipartite response regulators"/>
    <property type="match status" value="1"/>
</dbReference>
<feature type="transmembrane region" description="Helical" evidence="4">
    <location>
        <begin position="71"/>
        <end position="96"/>
    </location>
</feature>
<dbReference type="SMART" id="SM00862">
    <property type="entry name" value="Trans_reg_C"/>
    <property type="match status" value="1"/>
</dbReference>
<dbReference type="Pfam" id="PF03704">
    <property type="entry name" value="BTAD"/>
    <property type="match status" value="1"/>
</dbReference>
<accession>A0A1I1CLY1</accession>
<dbReference type="InterPro" id="IPR001867">
    <property type="entry name" value="OmpR/PhoB-type_DNA-bd"/>
</dbReference>
<keyword evidence="8" id="KW-1185">Reference proteome</keyword>
<keyword evidence="2" id="KW-0238">DNA-binding</keyword>
<dbReference type="Gene3D" id="3.10.350.10">
    <property type="entry name" value="LysM domain"/>
    <property type="match status" value="1"/>
</dbReference>
<dbReference type="OrthoDB" id="8444614at2"/>
<feature type="region of interest" description="Disordered" evidence="3">
    <location>
        <begin position="652"/>
        <end position="734"/>
    </location>
</feature>
<evidence type="ECO:0000313" key="8">
    <source>
        <dbReference type="Proteomes" id="UP000243799"/>
    </source>
</evidence>
<keyword evidence="4" id="KW-0812">Transmembrane</keyword>
<evidence type="ECO:0000259" key="5">
    <source>
        <dbReference type="SMART" id="SM00862"/>
    </source>
</evidence>
<dbReference type="Gene3D" id="1.10.10.10">
    <property type="entry name" value="Winged helix-like DNA-binding domain superfamily/Winged helix DNA-binding domain"/>
    <property type="match status" value="1"/>
</dbReference>
<dbReference type="RefSeq" id="WP_091679319.1">
    <property type="nucleotide sequence ID" value="NZ_FOKG01000033.1"/>
</dbReference>
<evidence type="ECO:0000256" key="3">
    <source>
        <dbReference type="SAM" id="MobiDB-lite"/>
    </source>
</evidence>
<evidence type="ECO:0000259" key="6">
    <source>
        <dbReference type="SMART" id="SM01043"/>
    </source>
</evidence>
<feature type="region of interest" description="Disordered" evidence="3">
    <location>
        <begin position="227"/>
        <end position="304"/>
    </location>
</feature>
<feature type="compositionally biased region" description="Polar residues" evidence="3">
    <location>
        <begin position="227"/>
        <end position="236"/>
    </location>
</feature>
<proteinExistence type="inferred from homology"/>
<feature type="compositionally biased region" description="Basic and acidic residues" evidence="3">
    <location>
        <begin position="185"/>
        <end position="194"/>
    </location>
</feature>
<dbReference type="GO" id="GO:0003677">
    <property type="term" value="F:DNA binding"/>
    <property type="evidence" value="ECO:0007669"/>
    <property type="project" value="UniProtKB-KW"/>
</dbReference>
<comment type="similarity">
    <text evidence="1">Belongs to the AfsR/DnrI/RedD regulatory family.</text>
</comment>
<dbReference type="EMBL" id="FOKG01000033">
    <property type="protein sequence ID" value="SFB63046.1"/>
    <property type="molecule type" value="Genomic_DNA"/>
</dbReference>
<dbReference type="PANTHER" id="PTHR35807">
    <property type="entry name" value="TRANSCRIPTIONAL REGULATOR REDD-RELATED"/>
    <property type="match status" value="1"/>
</dbReference>
<evidence type="ECO:0000256" key="4">
    <source>
        <dbReference type="SAM" id="Phobius"/>
    </source>
</evidence>
<evidence type="ECO:0000256" key="1">
    <source>
        <dbReference type="ARBA" id="ARBA00005820"/>
    </source>
</evidence>
<protein>
    <submittedName>
        <fullName evidence="7">Transcriptional regulatory protein, C terminal</fullName>
    </submittedName>
</protein>
<name>A0A1I1CLY1_9PSEU</name>
<dbReference type="InterPro" id="IPR016032">
    <property type="entry name" value="Sig_transdc_resp-reg_C-effctor"/>
</dbReference>
<keyword evidence="4" id="KW-0472">Membrane</keyword>
<feature type="region of interest" description="Disordered" evidence="3">
    <location>
        <begin position="374"/>
        <end position="422"/>
    </location>
</feature>
<dbReference type="InterPro" id="IPR036779">
    <property type="entry name" value="LysM_dom_sf"/>
</dbReference>
<sequence>MTTSSGGTRIVRTARLLGRAVRGLFAAILLAALVAGLPVALVYGVGWPLPDHPPTLDEIGSVLMAPMSSSVLLDTLACLTWLLWLVFVCDVAACALDVARGARWPHLRTQSGPVRRVAAVLVGALLIAVLGRTATAAPVAPADAARPAGHAPVAATAPAWPTPLAGEPTHPDIPLPRSQPSAEPGTERVRAPENGVHDSLWRIAQRRLGDGARWPEIWALNKGRTQTSGRVLTNPNLIHPGDTLRLPETSHTPTPPGPPPPASEHALPEPIPEQAAPVPSTATSPPSVPAPSTTRAERAIDTDADERAGGAVTWGSGAVFVSLGLVAAISALLMLARRRHMARYRPGSGRRDDDLPVAPVVYQLRLAHLRTQHHDEDTDLDAASEQGTDAPTPPQRPDLQSDAPPGSTTGAPGHAEFGTEGQVRVLAPRARRVIGAPATTGTRPECPPSIVDVALDTNTDGAGGERTTTAVGGGVHVALDLARVHGLGLVGPGGYAAARALMLTVLTAGAEGGSAPRVLVPAADLARLLGVPIPAADLPDMVTVVADLDTALASLDPQNPAPHRSAVLITTPPGEPDRQAQLQQLLDNHSRVGVTALLLGQWRAGVTAYVTAGGIISATDPGLGEPLRGTRAFTLPETATRDLLAFLRTTQPAKGASGEHEPVPSGDAATTAGAPRQAGSAPQAQPSHPEDARGGPDRLEITSGPTVPEASVVEAGERGGEPRPLAPSSAGTAEETVTPLVLTVFGAPALYWRPDSARPKAEPRDLSGELSSRLVELLVYLAVHPAGVSRNGIVDALWPDAPPRNPASVLRTVLSRIRRALDTATRGTIGELVLVEHGQYRLDPAVVEVDYWGFADAVTARRTATTPARRIDACEVIVAHYGGLLAEGVDGEWLVAARESTRRPALDAVAALARARVDTDPDYTLDLLETARAFDPHNELLYRDIMRLQHALGRHEAISRTLTLLRTRLAELDTTPTTDTVDLAARLRAHHTGIPVNDDAAPSAAP</sequence>
<feature type="region of interest" description="Disordered" evidence="3">
    <location>
        <begin position="161"/>
        <end position="194"/>
    </location>
</feature>
<dbReference type="InterPro" id="IPR005158">
    <property type="entry name" value="BTAD"/>
</dbReference>
<feature type="compositionally biased region" description="Pro residues" evidence="3">
    <location>
        <begin position="253"/>
        <end position="262"/>
    </location>
</feature>
<dbReference type="Gene3D" id="1.25.40.10">
    <property type="entry name" value="Tetratricopeptide repeat domain"/>
    <property type="match status" value="1"/>
</dbReference>
<dbReference type="STRING" id="490629.SAMN05216266_1335"/>
<dbReference type="SMART" id="SM01043">
    <property type="entry name" value="BTAD"/>
    <property type="match status" value="1"/>
</dbReference>
<evidence type="ECO:0000313" key="7">
    <source>
        <dbReference type="EMBL" id="SFB63046.1"/>
    </source>
</evidence>
<dbReference type="InterPro" id="IPR011990">
    <property type="entry name" value="TPR-like_helical_dom_sf"/>
</dbReference>
<feature type="compositionally biased region" description="Low complexity" evidence="3">
    <location>
        <begin position="275"/>
        <end position="294"/>
    </location>
</feature>
<feature type="transmembrane region" description="Helical" evidence="4">
    <location>
        <begin position="21"/>
        <end position="45"/>
    </location>
</feature>
<feature type="transmembrane region" description="Helical" evidence="4">
    <location>
        <begin position="314"/>
        <end position="336"/>
    </location>
</feature>
<dbReference type="GO" id="GO:0006355">
    <property type="term" value="P:regulation of DNA-templated transcription"/>
    <property type="evidence" value="ECO:0007669"/>
    <property type="project" value="InterPro"/>
</dbReference>
<gene>
    <name evidence="7" type="ORF">SAMN05216266_1335</name>
</gene>
<feature type="domain" description="Bacterial transcriptional activator" evidence="6">
    <location>
        <begin position="849"/>
        <end position="988"/>
    </location>
</feature>
<feature type="domain" description="OmpR/PhoB-type" evidence="5">
    <location>
        <begin position="763"/>
        <end position="842"/>
    </location>
</feature>
<reference evidence="8" key="1">
    <citation type="submission" date="2016-10" db="EMBL/GenBank/DDBJ databases">
        <authorList>
            <person name="Varghese N."/>
            <person name="Submissions S."/>
        </authorList>
    </citation>
    <scope>NUCLEOTIDE SEQUENCE [LARGE SCALE GENOMIC DNA]</scope>
    <source>
        <strain evidence="8">CGMCC 4.3568</strain>
    </source>
</reference>